<evidence type="ECO:0000256" key="7">
    <source>
        <dbReference type="ARBA" id="ARBA00023065"/>
    </source>
</evidence>
<evidence type="ECO:0000313" key="12">
    <source>
        <dbReference type="WBParaSite" id="ASIM_0001111601-mRNA-1"/>
    </source>
</evidence>
<keyword evidence="3" id="KW-0813">Transport</keyword>
<evidence type="ECO:0000256" key="6">
    <source>
        <dbReference type="ARBA" id="ARBA00022792"/>
    </source>
</evidence>
<organism evidence="12">
    <name type="scientific">Anisakis simplex</name>
    <name type="common">Herring worm</name>
    <dbReference type="NCBI Taxonomy" id="6269"/>
    <lineage>
        <taxon>Eukaryota</taxon>
        <taxon>Metazoa</taxon>
        <taxon>Ecdysozoa</taxon>
        <taxon>Nematoda</taxon>
        <taxon>Chromadorea</taxon>
        <taxon>Rhabditida</taxon>
        <taxon>Spirurina</taxon>
        <taxon>Ascaridomorpha</taxon>
        <taxon>Ascaridoidea</taxon>
        <taxon>Anisakidae</taxon>
        <taxon>Anisakis</taxon>
        <taxon>Anisakis simplex complex</taxon>
    </lineage>
</organism>
<evidence type="ECO:0000313" key="10">
    <source>
        <dbReference type="EMBL" id="VDK43426.1"/>
    </source>
</evidence>
<sequence length="205" mass="23750">MAATGSKRVMKTAVNWKELTDKLTPKHATEISAVKVSQSLFQHFLSLMGQYGHFFGMVVVKPADLPKYDFAALKKQMPAHASTLDSLQKQYESLKIPYGTIPAAYQKEIDEWIEYNNERIKLHEMKAADGAVEAKKVEEKWAAAPPVEHFSREHFVEYFPQQFYDLRYQERVPDPCEIGLNDTDIIQQRFKDYKVLRRPTKEEGH</sequence>
<evidence type="ECO:0000256" key="9">
    <source>
        <dbReference type="ARBA" id="ARBA00023136"/>
    </source>
</evidence>
<evidence type="ECO:0000256" key="8">
    <source>
        <dbReference type="ARBA" id="ARBA00023128"/>
    </source>
</evidence>
<keyword evidence="11" id="KW-1185">Reference proteome</keyword>
<evidence type="ECO:0000256" key="2">
    <source>
        <dbReference type="ARBA" id="ARBA00006842"/>
    </source>
</evidence>
<dbReference type="SUPFAM" id="SSF161065">
    <property type="entry name" value="ATP synthase D chain-like"/>
    <property type="match status" value="1"/>
</dbReference>
<reference evidence="12" key="1">
    <citation type="submission" date="2017-02" db="UniProtKB">
        <authorList>
            <consortium name="WormBaseParasite"/>
        </authorList>
    </citation>
    <scope>IDENTIFICATION</scope>
</reference>
<evidence type="ECO:0000256" key="4">
    <source>
        <dbReference type="ARBA" id="ARBA00022547"/>
    </source>
</evidence>
<dbReference type="InterPro" id="IPR036228">
    <property type="entry name" value="ATP_synth_F0_dsu_sf_mt"/>
</dbReference>
<dbReference type="Gene3D" id="6.10.280.70">
    <property type="match status" value="1"/>
</dbReference>
<gene>
    <name evidence="10" type="ORF">ASIM_LOCUS10674</name>
</gene>
<dbReference type="GO" id="GO:0015078">
    <property type="term" value="F:proton transmembrane transporter activity"/>
    <property type="evidence" value="ECO:0007669"/>
    <property type="project" value="InterPro"/>
</dbReference>
<dbReference type="OrthoDB" id="35799at2759"/>
<evidence type="ECO:0000256" key="1">
    <source>
        <dbReference type="ARBA" id="ARBA00004273"/>
    </source>
</evidence>
<dbReference type="Pfam" id="PF05873">
    <property type="entry name" value="Mt_ATP-synt_D"/>
    <property type="match status" value="1"/>
</dbReference>
<keyword evidence="9" id="KW-0472">Membrane</keyword>
<accession>A0A0M3JSY8</accession>
<dbReference type="AlphaFoldDB" id="A0A0M3JSY8"/>
<evidence type="ECO:0000256" key="3">
    <source>
        <dbReference type="ARBA" id="ARBA00022448"/>
    </source>
</evidence>
<comment type="similarity">
    <text evidence="2">Belongs to the ATPase d subunit family.</text>
</comment>
<dbReference type="EMBL" id="UYRR01031011">
    <property type="protein sequence ID" value="VDK43426.1"/>
    <property type="molecule type" value="Genomic_DNA"/>
</dbReference>
<reference evidence="10 11" key="2">
    <citation type="submission" date="2018-11" db="EMBL/GenBank/DDBJ databases">
        <authorList>
            <consortium name="Pathogen Informatics"/>
        </authorList>
    </citation>
    <scope>NUCLEOTIDE SEQUENCE [LARGE SCALE GENOMIC DNA]</scope>
</reference>
<keyword evidence="7" id="KW-0406">Ion transport</keyword>
<dbReference type="GO" id="GO:0005743">
    <property type="term" value="C:mitochondrial inner membrane"/>
    <property type="evidence" value="ECO:0007669"/>
    <property type="project" value="UniProtKB-SubCell"/>
</dbReference>
<protein>
    <submittedName>
        <fullName evidence="12">ATP synthase subunit d, mitochondrial</fullName>
    </submittedName>
</protein>
<comment type="subcellular location">
    <subcellularLocation>
        <location evidence="1">Mitochondrion inner membrane</location>
    </subcellularLocation>
</comment>
<keyword evidence="5" id="KW-0375">Hydrogen ion transport</keyword>
<keyword evidence="8" id="KW-0496">Mitochondrion</keyword>
<dbReference type="Proteomes" id="UP000267096">
    <property type="component" value="Unassembled WGS sequence"/>
</dbReference>
<keyword evidence="4" id="KW-0138">CF(0)</keyword>
<name>A0A0M3JSY8_ANISI</name>
<keyword evidence="6" id="KW-0999">Mitochondrion inner membrane</keyword>
<dbReference type="WBParaSite" id="ASIM_0001111601-mRNA-1">
    <property type="protein sequence ID" value="ASIM_0001111601-mRNA-1"/>
    <property type="gene ID" value="ASIM_0001111601"/>
</dbReference>
<evidence type="ECO:0000256" key="5">
    <source>
        <dbReference type="ARBA" id="ARBA00022781"/>
    </source>
</evidence>
<dbReference type="GO" id="GO:0015986">
    <property type="term" value="P:proton motive force-driven ATP synthesis"/>
    <property type="evidence" value="ECO:0007669"/>
    <property type="project" value="InterPro"/>
</dbReference>
<dbReference type="InterPro" id="IPR008689">
    <property type="entry name" value="ATP_synth_F0_dsu_mt"/>
</dbReference>
<proteinExistence type="inferred from homology"/>
<dbReference type="GO" id="GO:0045259">
    <property type="term" value="C:proton-transporting ATP synthase complex"/>
    <property type="evidence" value="ECO:0007669"/>
    <property type="project" value="UniProtKB-KW"/>
</dbReference>
<evidence type="ECO:0000313" key="11">
    <source>
        <dbReference type="Proteomes" id="UP000267096"/>
    </source>
</evidence>